<evidence type="ECO:0000256" key="2">
    <source>
        <dbReference type="SAM" id="Phobius"/>
    </source>
</evidence>
<sequence length="312" mass="34976">MEHFPPPPPPTVPGDPAPPPNLDSIDPFAISEDDDPATVERKLRHVWSVKCRREGKTLRQLWEERRALAEDNEGDNKDDSSNGDDELLAVLTRMVEEQQRSYSRRRTLIVIVTAACTAFLPLLILLPFSANNALGLCYSPSQLESPASHLWHHFAPPSSSLREPALAPSTPALTQWSALASFVRRHPPWEDEALQARLPERYMLLQQAIGHAGQVTMQGRRHEQQHQPGHEWSLSGHLDRHAARLSGMVLERARVRLYLGPTPLRPRGNGTEVVYGGRVMADFEDVVEELDSLLDIAGEELRAMVSLADEWT</sequence>
<reference evidence="3 4" key="2">
    <citation type="journal article" date="2021" name="Curr. Genet.">
        <title>Genetic response to nitrogen starvation in the aggressive Eucalyptus foliar pathogen Teratosphaeria destructans.</title>
        <authorList>
            <person name="Havenga M."/>
            <person name="Wingfield B.D."/>
            <person name="Wingfield M.J."/>
            <person name="Dreyer L.L."/>
            <person name="Roets F."/>
            <person name="Aylward J."/>
        </authorList>
    </citation>
    <scope>NUCLEOTIDE SEQUENCE [LARGE SCALE GENOMIC DNA]</scope>
    <source>
        <strain evidence="3">CMW44962</strain>
    </source>
</reference>
<proteinExistence type="predicted"/>
<feature type="transmembrane region" description="Helical" evidence="2">
    <location>
        <begin position="108"/>
        <end position="130"/>
    </location>
</feature>
<reference evidence="3 4" key="1">
    <citation type="journal article" date="2018" name="IMA Fungus">
        <title>IMA Genome-F 10: Nine draft genome sequences of Claviceps purpurea s.lat., including C. arundinis, C. humidiphila, and C. cf. spartinae, pseudomolecules for the pitch canker pathogen Fusarium circinatum, draft genome of Davidsoniella eucalypti, Grosmannia galeiformis, Quambalaria eucalypti, and Teratosphaeria destructans.</title>
        <authorList>
            <person name="Wingfield B.D."/>
            <person name="Liu M."/>
            <person name="Nguyen H.D."/>
            <person name="Lane F.A."/>
            <person name="Morgan S.W."/>
            <person name="De Vos L."/>
            <person name="Wilken P.M."/>
            <person name="Duong T.A."/>
            <person name="Aylward J."/>
            <person name="Coetzee M.P."/>
            <person name="Dadej K."/>
            <person name="De Beer Z.W."/>
            <person name="Findlay W."/>
            <person name="Havenga M."/>
            <person name="Kolarik M."/>
            <person name="Menzies J.G."/>
            <person name="Naidoo K."/>
            <person name="Pochopski O."/>
            <person name="Shoukouhi P."/>
            <person name="Santana Q.C."/>
            <person name="Seifert K.A."/>
            <person name="Soal N."/>
            <person name="Steenkamp E.T."/>
            <person name="Tatham C.T."/>
            <person name="van der Nest M.A."/>
            <person name="Wingfield M.J."/>
        </authorList>
    </citation>
    <scope>NUCLEOTIDE SEQUENCE [LARGE SCALE GENOMIC DNA]</scope>
    <source>
        <strain evidence="3">CMW44962</strain>
    </source>
</reference>
<keyword evidence="4" id="KW-1185">Reference proteome</keyword>
<gene>
    <name evidence="3" type="ORF">Tdes44962_MAKER08137</name>
</gene>
<name>A0A9W7SWY1_9PEZI</name>
<evidence type="ECO:0000313" key="3">
    <source>
        <dbReference type="EMBL" id="KAH9838856.1"/>
    </source>
</evidence>
<keyword evidence="2" id="KW-0812">Transmembrane</keyword>
<feature type="region of interest" description="Disordered" evidence="1">
    <location>
        <begin position="1"/>
        <end position="34"/>
    </location>
</feature>
<dbReference type="Proteomes" id="UP001138500">
    <property type="component" value="Unassembled WGS sequence"/>
</dbReference>
<keyword evidence="2" id="KW-0472">Membrane</keyword>
<dbReference type="AlphaFoldDB" id="A0A9W7SWY1"/>
<keyword evidence="2" id="KW-1133">Transmembrane helix</keyword>
<dbReference type="EMBL" id="RIBY02000680">
    <property type="protein sequence ID" value="KAH9838856.1"/>
    <property type="molecule type" value="Genomic_DNA"/>
</dbReference>
<protein>
    <submittedName>
        <fullName evidence="3">Uncharacterized protein</fullName>
    </submittedName>
</protein>
<evidence type="ECO:0000313" key="4">
    <source>
        <dbReference type="Proteomes" id="UP001138500"/>
    </source>
</evidence>
<feature type="compositionally biased region" description="Pro residues" evidence="1">
    <location>
        <begin position="1"/>
        <end position="21"/>
    </location>
</feature>
<evidence type="ECO:0000256" key="1">
    <source>
        <dbReference type="SAM" id="MobiDB-lite"/>
    </source>
</evidence>
<accession>A0A9W7SWY1</accession>
<comment type="caution">
    <text evidence="3">The sequence shown here is derived from an EMBL/GenBank/DDBJ whole genome shotgun (WGS) entry which is preliminary data.</text>
</comment>
<organism evidence="3 4">
    <name type="scientific">Teratosphaeria destructans</name>
    <dbReference type="NCBI Taxonomy" id="418781"/>
    <lineage>
        <taxon>Eukaryota</taxon>
        <taxon>Fungi</taxon>
        <taxon>Dikarya</taxon>
        <taxon>Ascomycota</taxon>
        <taxon>Pezizomycotina</taxon>
        <taxon>Dothideomycetes</taxon>
        <taxon>Dothideomycetidae</taxon>
        <taxon>Mycosphaerellales</taxon>
        <taxon>Teratosphaeriaceae</taxon>
        <taxon>Teratosphaeria</taxon>
    </lineage>
</organism>